<evidence type="ECO:0000256" key="6">
    <source>
        <dbReference type="ARBA" id="ARBA00022917"/>
    </source>
</evidence>
<sequence>MTSMETIVNLAKHRGFVFPGSDIYGGLANTWDYGPLGVELKNNIKKAWWKKFVQESPYNVGLDAAILMNPKVWQASGHVGNFNDPMIDCKSCKARHRADKLIENKLEAEGNELVVDGMPFEKMQELIHEHNITCPDCGAQDFTEIRQFNLMFKTSQGVTDSSANDIYLRPETAQGIFVNFKNVQRSMRKKLPFGIAQVGKSFRNEITPGNFTFRTREFEQMELEFFCKPGDDLEWYAYWRDFCKNWLDQLNMTDENVRLREHEKEELSHYSNATVDIEYKFPFGWGELWGIADRTDFDLKRHMEHSGEDFTHTDAETGEKYVPYCIEPSLGADRVTLAFLCDAYEEEKIGEDDQRTVMRFHPALAPFKAAVLPLSKKLSDEAQDVWAELRKSFPVDYDESQSIGKRYRRQDEIGTPFCITYDFDSKDDGQVTVRDRDTMEQVRMPISEVRAFIEQRLEF</sequence>
<feature type="binding site" evidence="8">
    <location>
        <begin position="203"/>
        <end position="205"/>
    </location>
    <ligand>
        <name>ATP</name>
        <dbReference type="ChEBI" id="CHEBI:30616"/>
    </ligand>
</feature>
<comment type="function">
    <text evidence="8">Catalyzes the attachment of glycine to tRNA(Gly).</text>
</comment>
<evidence type="ECO:0000313" key="10">
    <source>
        <dbReference type="EMBL" id="KZE40090.1"/>
    </source>
</evidence>
<dbReference type="Gene3D" id="3.40.50.800">
    <property type="entry name" value="Anticodon-binding domain"/>
    <property type="match status" value="1"/>
</dbReference>
<reference evidence="10 11" key="1">
    <citation type="submission" date="2016-01" db="EMBL/GenBank/DDBJ databases">
        <title>Whole genome sequencing of Bhargavaea cecembensis T14.</title>
        <authorList>
            <person name="Hong K.W."/>
        </authorList>
    </citation>
    <scope>NUCLEOTIDE SEQUENCE [LARGE SCALE GENOMIC DNA]</scope>
    <source>
        <strain evidence="10 11">T14</strain>
    </source>
</reference>
<feature type="binding site" evidence="8">
    <location>
        <begin position="218"/>
        <end position="222"/>
    </location>
    <ligand>
        <name>substrate</name>
    </ligand>
</feature>
<dbReference type="FunFam" id="3.40.50.800:FF:000002">
    <property type="entry name" value="Glycine--tRNA ligase"/>
    <property type="match status" value="1"/>
</dbReference>
<evidence type="ECO:0000256" key="4">
    <source>
        <dbReference type="ARBA" id="ARBA00022741"/>
    </source>
</evidence>
<dbReference type="OrthoDB" id="9760853at2"/>
<keyword evidence="5 8" id="KW-0067">ATP-binding</keyword>
<keyword evidence="6 8" id="KW-0648">Protein biosynthesis</keyword>
<dbReference type="GO" id="GO:0004820">
    <property type="term" value="F:glycine-tRNA ligase activity"/>
    <property type="evidence" value="ECO:0007669"/>
    <property type="project" value="UniProtKB-UniRule"/>
</dbReference>
<dbReference type="InterPro" id="IPR002315">
    <property type="entry name" value="tRNA-synt_gly"/>
</dbReference>
<gene>
    <name evidence="8" type="primary">glyQS</name>
    <name evidence="10" type="ORF">AV656_02110</name>
</gene>
<comment type="catalytic activity">
    <reaction evidence="8">
        <text>tRNA(Gly) + glycine + ATP = glycyl-tRNA(Gly) + AMP + diphosphate</text>
        <dbReference type="Rhea" id="RHEA:16013"/>
        <dbReference type="Rhea" id="RHEA-COMP:9664"/>
        <dbReference type="Rhea" id="RHEA-COMP:9683"/>
        <dbReference type="ChEBI" id="CHEBI:30616"/>
        <dbReference type="ChEBI" id="CHEBI:33019"/>
        <dbReference type="ChEBI" id="CHEBI:57305"/>
        <dbReference type="ChEBI" id="CHEBI:78442"/>
        <dbReference type="ChEBI" id="CHEBI:78522"/>
        <dbReference type="ChEBI" id="CHEBI:456215"/>
        <dbReference type="EC" id="6.1.1.14"/>
    </reaction>
</comment>
<keyword evidence="2 8" id="KW-0963">Cytoplasm</keyword>
<dbReference type="Pfam" id="PF03129">
    <property type="entry name" value="HGTP_anticodon"/>
    <property type="match status" value="1"/>
</dbReference>
<feature type="binding site" evidence="8">
    <location>
        <begin position="331"/>
        <end position="334"/>
    </location>
    <ligand>
        <name>ATP</name>
        <dbReference type="ChEBI" id="CHEBI:30616"/>
    </ligand>
</feature>
<dbReference type="InterPro" id="IPR045864">
    <property type="entry name" value="aa-tRNA-synth_II/BPL/LPL"/>
</dbReference>
<dbReference type="SUPFAM" id="SSF55681">
    <property type="entry name" value="Class II aaRS and biotin synthetases"/>
    <property type="match status" value="1"/>
</dbReference>
<dbReference type="InterPro" id="IPR006195">
    <property type="entry name" value="aa-tRNA-synth_II"/>
</dbReference>
<dbReference type="GO" id="GO:0016740">
    <property type="term" value="F:transferase activity"/>
    <property type="evidence" value="ECO:0007669"/>
    <property type="project" value="UniProtKB-ARBA"/>
</dbReference>
<evidence type="ECO:0000256" key="7">
    <source>
        <dbReference type="ARBA" id="ARBA00023146"/>
    </source>
</evidence>
<comment type="caution">
    <text evidence="10">The sequence shown here is derived from an EMBL/GenBank/DDBJ whole genome shotgun (WGS) entry which is preliminary data.</text>
</comment>
<dbReference type="GO" id="GO:0005829">
    <property type="term" value="C:cytosol"/>
    <property type="evidence" value="ECO:0007669"/>
    <property type="project" value="UniProtKB-ARBA"/>
</dbReference>
<dbReference type="HAMAP" id="MF_00253_B">
    <property type="entry name" value="Gly_tRNA_synth_B"/>
    <property type="match status" value="1"/>
</dbReference>
<dbReference type="PANTHER" id="PTHR10745:SF8">
    <property type="entry name" value="DNA POLYMERASE SUBUNIT GAMMA-2, MITOCHONDRIAL"/>
    <property type="match status" value="1"/>
</dbReference>
<evidence type="ECO:0000256" key="2">
    <source>
        <dbReference type="ARBA" id="ARBA00022490"/>
    </source>
</evidence>
<dbReference type="InterPro" id="IPR002314">
    <property type="entry name" value="aa-tRNA-synt_IIb"/>
</dbReference>
<evidence type="ECO:0000256" key="3">
    <source>
        <dbReference type="ARBA" id="ARBA00022598"/>
    </source>
</evidence>
<dbReference type="GO" id="GO:0015966">
    <property type="term" value="P:diadenosine tetraphosphate biosynthetic process"/>
    <property type="evidence" value="ECO:0007669"/>
    <property type="project" value="UniProtKB-ARBA"/>
</dbReference>
<dbReference type="GO" id="GO:0004081">
    <property type="term" value="F:bis(5'-nucleosyl)-tetraphosphatase (asymmetrical) activity"/>
    <property type="evidence" value="ECO:0007669"/>
    <property type="project" value="UniProtKB-ARBA"/>
</dbReference>
<name>A0A161SVU3_9BACL</name>
<evidence type="ECO:0000259" key="9">
    <source>
        <dbReference type="PROSITE" id="PS50862"/>
    </source>
</evidence>
<dbReference type="Gene3D" id="3.30.40.230">
    <property type="match status" value="1"/>
</dbReference>
<evidence type="ECO:0000256" key="5">
    <source>
        <dbReference type="ARBA" id="ARBA00022840"/>
    </source>
</evidence>
<dbReference type="InterPro" id="IPR027031">
    <property type="entry name" value="Gly-tRNA_synthase/POLG2"/>
</dbReference>
<accession>A0A161SVU3</accession>
<dbReference type="NCBIfam" id="TIGR00389">
    <property type="entry name" value="glyS_dimeric"/>
    <property type="match status" value="1"/>
</dbReference>
<feature type="binding site" evidence="8">
    <location>
        <begin position="327"/>
        <end position="331"/>
    </location>
    <ligand>
        <name>substrate</name>
    </ligand>
</feature>
<protein>
    <recommendedName>
        <fullName evidence="8">Glycine--tRNA ligase</fullName>
        <ecNumber evidence="8">6.1.1.14</ecNumber>
    </recommendedName>
    <alternativeName>
        <fullName evidence="8">Glycyl-tRNA synthetase</fullName>
        <shortName evidence="8">GlyRS</shortName>
    </alternativeName>
</protein>
<dbReference type="InterPro" id="IPR004154">
    <property type="entry name" value="Anticodon-bd"/>
</dbReference>
<keyword evidence="4 8" id="KW-0547">Nucleotide-binding</keyword>
<dbReference type="InterPro" id="IPR022961">
    <property type="entry name" value="Gly_tRNA_ligase_bac"/>
</dbReference>
<proteinExistence type="inferred from homology"/>
<dbReference type="PROSITE" id="PS50862">
    <property type="entry name" value="AA_TRNA_LIGASE_II"/>
    <property type="match status" value="1"/>
</dbReference>
<dbReference type="GO" id="GO:0005524">
    <property type="term" value="F:ATP binding"/>
    <property type="evidence" value="ECO:0007669"/>
    <property type="project" value="UniProtKB-UniRule"/>
</dbReference>
<dbReference type="RefSeq" id="WP_063178327.1">
    <property type="nucleotide sequence ID" value="NZ_LQNT01000001.1"/>
</dbReference>
<dbReference type="GO" id="GO:0140096">
    <property type="term" value="F:catalytic activity, acting on a protein"/>
    <property type="evidence" value="ECO:0007669"/>
    <property type="project" value="UniProtKB-ARBA"/>
</dbReference>
<dbReference type="Pfam" id="PF00587">
    <property type="entry name" value="tRNA-synt_2b"/>
    <property type="match status" value="1"/>
</dbReference>
<dbReference type="EMBL" id="LQNT01000001">
    <property type="protein sequence ID" value="KZE40090.1"/>
    <property type="molecule type" value="Genomic_DNA"/>
</dbReference>
<dbReference type="CDD" id="cd00858">
    <property type="entry name" value="GlyRS_anticodon"/>
    <property type="match status" value="1"/>
</dbReference>
<feature type="binding site" evidence="8">
    <location>
        <begin position="213"/>
        <end position="218"/>
    </location>
    <ligand>
        <name>ATP</name>
        <dbReference type="ChEBI" id="CHEBI:30616"/>
    </ligand>
</feature>
<dbReference type="FunFam" id="3.30.40.230:FF:000005">
    <property type="entry name" value="Glycine--tRNA ligase"/>
    <property type="match status" value="1"/>
</dbReference>
<dbReference type="PANTHER" id="PTHR10745">
    <property type="entry name" value="GLYCYL-TRNA SYNTHETASE/DNA POLYMERASE SUBUNIT GAMMA-2"/>
    <property type="match status" value="1"/>
</dbReference>
<comment type="subcellular location">
    <subcellularLocation>
        <location evidence="8">Cytoplasm</location>
    </subcellularLocation>
</comment>
<dbReference type="GO" id="GO:0006426">
    <property type="term" value="P:glycyl-tRNA aminoacylation"/>
    <property type="evidence" value="ECO:0007669"/>
    <property type="project" value="UniProtKB-UniRule"/>
</dbReference>
<dbReference type="Proteomes" id="UP000076490">
    <property type="component" value="Unassembled WGS sequence"/>
</dbReference>
<dbReference type="GO" id="GO:0070062">
    <property type="term" value="C:extracellular exosome"/>
    <property type="evidence" value="ECO:0007669"/>
    <property type="project" value="UniProtKB-ARBA"/>
</dbReference>
<comment type="similarity">
    <text evidence="1 8">Belongs to the class-II aminoacyl-tRNA synthetase family.</text>
</comment>
<feature type="binding site" evidence="8">
    <location>
        <position position="97"/>
    </location>
    <ligand>
        <name>substrate</name>
    </ligand>
</feature>
<dbReference type="NCBIfam" id="NF003211">
    <property type="entry name" value="PRK04173.1"/>
    <property type="match status" value="1"/>
</dbReference>
<evidence type="ECO:0000256" key="8">
    <source>
        <dbReference type="HAMAP-Rule" id="MF_00253"/>
    </source>
</evidence>
<dbReference type="CDD" id="cd00774">
    <property type="entry name" value="GlyRS-like_core"/>
    <property type="match status" value="1"/>
</dbReference>
<evidence type="ECO:0000313" key="11">
    <source>
        <dbReference type="Proteomes" id="UP000076490"/>
    </source>
</evidence>
<keyword evidence="7 8" id="KW-0030">Aminoacyl-tRNA synthetase</keyword>
<dbReference type="Gene3D" id="3.30.930.10">
    <property type="entry name" value="Bira Bifunctional Protein, Domain 2"/>
    <property type="match status" value="1"/>
</dbReference>
<dbReference type="SUPFAM" id="SSF52954">
    <property type="entry name" value="Class II aaRS ABD-related"/>
    <property type="match status" value="1"/>
</dbReference>
<organism evidence="10 11">
    <name type="scientific">Bhargavaea cecembensis</name>
    <dbReference type="NCBI Taxonomy" id="394098"/>
    <lineage>
        <taxon>Bacteria</taxon>
        <taxon>Bacillati</taxon>
        <taxon>Bacillota</taxon>
        <taxon>Bacilli</taxon>
        <taxon>Bacillales</taxon>
        <taxon>Caryophanaceae</taxon>
        <taxon>Bhargavaea</taxon>
    </lineage>
</organism>
<feature type="binding site" evidence="8">
    <location>
        <position position="171"/>
    </location>
    <ligand>
        <name>substrate</name>
    </ligand>
</feature>
<dbReference type="GO" id="GO:1990742">
    <property type="term" value="C:microvesicle"/>
    <property type="evidence" value="ECO:0007669"/>
    <property type="project" value="UniProtKB-ARBA"/>
</dbReference>
<dbReference type="InterPro" id="IPR036621">
    <property type="entry name" value="Anticodon-bd_dom_sf"/>
</dbReference>
<dbReference type="InterPro" id="IPR033731">
    <property type="entry name" value="GlyRS-like_core"/>
</dbReference>
<keyword evidence="3 8" id="KW-0436">Ligase</keyword>
<dbReference type="PRINTS" id="PR01043">
    <property type="entry name" value="TRNASYNTHGLY"/>
</dbReference>
<comment type="subunit">
    <text evidence="8">Homodimer.</text>
</comment>
<feature type="binding site" evidence="8">
    <location>
        <begin position="287"/>
        <end position="288"/>
    </location>
    <ligand>
        <name>ATP</name>
        <dbReference type="ChEBI" id="CHEBI:30616"/>
    </ligand>
</feature>
<feature type="domain" description="Aminoacyl-transfer RNA synthetases class-II family profile" evidence="9">
    <location>
        <begin position="151"/>
        <end position="362"/>
    </location>
</feature>
<dbReference type="EC" id="6.1.1.14" evidence="8"/>
<evidence type="ECO:0000256" key="1">
    <source>
        <dbReference type="ARBA" id="ARBA00008226"/>
    </source>
</evidence>
<dbReference type="AlphaFoldDB" id="A0A161SVU3"/>